<dbReference type="PANTHER" id="PTHR22883:SF8">
    <property type="entry name" value="PALMITOYLTRANSFERASE ZDHHC1"/>
    <property type="match status" value="1"/>
</dbReference>
<keyword evidence="3 7" id="KW-0812">Transmembrane</keyword>
<dbReference type="GO" id="GO:0016020">
    <property type="term" value="C:membrane"/>
    <property type="evidence" value="ECO:0007669"/>
    <property type="project" value="UniProtKB-SubCell"/>
</dbReference>
<dbReference type="PANTHER" id="PTHR22883">
    <property type="entry name" value="ZINC FINGER DHHC DOMAIN CONTAINING PROTEIN"/>
    <property type="match status" value="1"/>
</dbReference>
<evidence type="ECO:0000256" key="6">
    <source>
        <dbReference type="ARBA" id="ARBA00023315"/>
    </source>
</evidence>
<name>A0AAD9B0U1_DISEL</name>
<dbReference type="InterPro" id="IPR001594">
    <property type="entry name" value="Palmitoyltrfase_DHHC"/>
</dbReference>
<protein>
    <recommendedName>
        <fullName evidence="7">Palmitoyltransferase</fullName>
        <ecNumber evidence="7">2.3.1.225</ecNumber>
    </recommendedName>
</protein>
<dbReference type="Proteomes" id="UP001228049">
    <property type="component" value="Unassembled WGS sequence"/>
</dbReference>
<evidence type="ECO:0000256" key="8">
    <source>
        <dbReference type="SAM" id="MobiDB-lite"/>
    </source>
</evidence>
<keyword evidence="11" id="KW-1185">Reference proteome</keyword>
<feature type="compositionally biased region" description="Polar residues" evidence="8">
    <location>
        <begin position="241"/>
        <end position="255"/>
    </location>
</feature>
<feature type="transmembrane region" description="Helical" evidence="7">
    <location>
        <begin position="12"/>
        <end position="34"/>
    </location>
</feature>
<evidence type="ECO:0000256" key="1">
    <source>
        <dbReference type="ARBA" id="ARBA00004141"/>
    </source>
</evidence>
<feature type="transmembrane region" description="Helical" evidence="7">
    <location>
        <begin position="181"/>
        <end position="209"/>
    </location>
</feature>
<feature type="non-terminal residue" evidence="10">
    <location>
        <position position="1"/>
    </location>
</feature>
<dbReference type="InterPro" id="IPR039859">
    <property type="entry name" value="PFA4/ZDH16/20/ERF2-like"/>
</dbReference>
<feature type="transmembrane region" description="Helical" evidence="7">
    <location>
        <begin position="40"/>
        <end position="62"/>
    </location>
</feature>
<dbReference type="Pfam" id="PF01529">
    <property type="entry name" value="DHHC"/>
    <property type="match status" value="1"/>
</dbReference>
<proteinExistence type="inferred from homology"/>
<dbReference type="GO" id="GO:0005794">
    <property type="term" value="C:Golgi apparatus"/>
    <property type="evidence" value="ECO:0007669"/>
    <property type="project" value="TreeGrafter"/>
</dbReference>
<feature type="transmembrane region" description="Helical" evidence="7">
    <location>
        <begin position="137"/>
        <end position="161"/>
    </location>
</feature>
<evidence type="ECO:0000256" key="3">
    <source>
        <dbReference type="ARBA" id="ARBA00022692"/>
    </source>
</evidence>
<dbReference type="EMBL" id="JASDAP010000488">
    <property type="protein sequence ID" value="KAK1874862.1"/>
    <property type="molecule type" value="Genomic_DNA"/>
</dbReference>
<evidence type="ECO:0000259" key="9">
    <source>
        <dbReference type="Pfam" id="PF01529"/>
    </source>
</evidence>
<sequence>MDLCSKNRTAPLLAWGLFGFFAVTGLGVFVPLLPPHWLPAGYICTGVMFLSHLVLHLSAVSIDPADLSVRTRSSRAPPPPFDRSKHRHVIENSHCYLCQVDVGAKSKHCSVCNKCVSNFDHHCRWLNNCVGSRNYKLFLHSVVSALLGVFLVLVLSSYVFIEFFLDPSKLRTDKHFLAAVIPSLAAITIVLSLLSSVLLCHLLCFHIYLMWNRLSTFEYIVRQRHRQQGGDRAPSGLLNKEVTSPGTLGYTNPQLELQGGEAGRRKRGSVKFLQRSPSPPHQ</sequence>
<dbReference type="AlphaFoldDB" id="A0AAD9B0U1"/>
<gene>
    <name evidence="10" type="ORF">KUDE01_006609</name>
</gene>
<keyword evidence="5 7" id="KW-0472">Membrane</keyword>
<feature type="region of interest" description="Disordered" evidence="8">
    <location>
        <begin position="229"/>
        <end position="282"/>
    </location>
</feature>
<comment type="subcellular location">
    <subcellularLocation>
        <location evidence="1">Membrane</location>
        <topology evidence="1">Multi-pass membrane protein</topology>
    </subcellularLocation>
</comment>
<evidence type="ECO:0000256" key="7">
    <source>
        <dbReference type="RuleBase" id="RU079119"/>
    </source>
</evidence>
<evidence type="ECO:0000256" key="4">
    <source>
        <dbReference type="ARBA" id="ARBA00022989"/>
    </source>
</evidence>
<comment type="domain">
    <text evidence="7">The DHHC domain is required for palmitoyltransferase activity.</text>
</comment>
<comment type="caution">
    <text evidence="10">The sequence shown here is derived from an EMBL/GenBank/DDBJ whole genome shotgun (WGS) entry which is preliminary data.</text>
</comment>
<comment type="similarity">
    <text evidence="7">Belongs to the DHHC palmitoyltransferase family.</text>
</comment>
<keyword evidence="2 7" id="KW-0808">Transferase</keyword>
<dbReference type="GO" id="GO:0005783">
    <property type="term" value="C:endoplasmic reticulum"/>
    <property type="evidence" value="ECO:0007669"/>
    <property type="project" value="TreeGrafter"/>
</dbReference>
<evidence type="ECO:0000256" key="5">
    <source>
        <dbReference type="ARBA" id="ARBA00023136"/>
    </source>
</evidence>
<dbReference type="EC" id="2.3.1.225" evidence="7"/>
<organism evidence="10 11">
    <name type="scientific">Dissostichus eleginoides</name>
    <name type="common">Patagonian toothfish</name>
    <name type="synonym">Dissostichus amissus</name>
    <dbReference type="NCBI Taxonomy" id="100907"/>
    <lineage>
        <taxon>Eukaryota</taxon>
        <taxon>Metazoa</taxon>
        <taxon>Chordata</taxon>
        <taxon>Craniata</taxon>
        <taxon>Vertebrata</taxon>
        <taxon>Euteleostomi</taxon>
        <taxon>Actinopterygii</taxon>
        <taxon>Neopterygii</taxon>
        <taxon>Teleostei</taxon>
        <taxon>Neoteleostei</taxon>
        <taxon>Acanthomorphata</taxon>
        <taxon>Eupercaria</taxon>
        <taxon>Perciformes</taxon>
        <taxon>Notothenioidei</taxon>
        <taxon>Nototheniidae</taxon>
        <taxon>Dissostichus</taxon>
    </lineage>
</organism>
<keyword evidence="4 7" id="KW-1133">Transmembrane helix</keyword>
<feature type="domain" description="Palmitoyltransferase DHHC" evidence="9">
    <location>
        <begin position="90"/>
        <end position="221"/>
    </location>
</feature>
<dbReference type="GO" id="GO:0006612">
    <property type="term" value="P:protein targeting to membrane"/>
    <property type="evidence" value="ECO:0007669"/>
    <property type="project" value="TreeGrafter"/>
</dbReference>
<comment type="catalytic activity">
    <reaction evidence="7">
        <text>L-cysteinyl-[protein] + hexadecanoyl-CoA = S-hexadecanoyl-L-cysteinyl-[protein] + CoA</text>
        <dbReference type="Rhea" id="RHEA:36683"/>
        <dbReference type="Rhea" id="RHEA-COMP:10131"/>
        <dbReference type="Rhea" id="RHEA-COMP:11032"/>
        <dbReference type="ChEBI" id="CHEBI:29950"/>
        <dbReference type="ChEBI" id="CHEBI:57287"/>
        <dbReference type="ChEBI" id="CHEBI:57379"/>
        <dbReference type="ChEBI" id="CHEBI:74151"/>
        <dbReference type="EC" id="2.3.1.225"/>
    </reaction>
</comment>
<evidence type="ECO:0000313" key="11">
    <source>
        <dbReference type="Proteomes" id="UP001228049"/>
    </source>
</evidence>
<keyword evidence="6 7" id="KW-0012">Acyltransferase</keyword>
<dbReference type="PROSITE" id="PS50216">
    <property type="entry name" value="DHHC"/>
    <property type="match status" value="1"/>
</dbReference>
<dbReference type="GO" id="GO:0019706">
    <property type="term" value="F:protein-cysteine S-palmitoyltransferase activity"/>
    <property type="evidence" value="ECO:0007669"/>
    <property type="project" value="UniProtKB-EC"/>
</dbReference>
<reference evidence="10" key="1">
    <citation type="submission" date="2023-04" db="EMBL/GenBank/DDBJ databases">
        <title>Chromosome-level genome of Chaenocephalus aceratus.</title>
        <authorList>
            <person name="Park H."/>
        </authorList>
    </citation>
    <scope>NUCLEOTIDE SEQUENCE</scope>
    <source>
        <strain evidence="10">DE</strain>
        <tissue evidence="10">Muscle</tissue>
    </source>
</reference>
<evidence type="ECO:0000256" key="2">
    <source>
        <dbReference type="ARBA" id="ARBA00022679"/>
    </source>
</evidence>
<evidence type="ECO:0000313" key="10">
    <source>
        <dbReference type="EMBL" id="KAK1874862.1"/>
    </source>
</evidence>
<accession>A0AAD9B0U1</accession>